<dbReference type="VEuPathDB" id="FungiDB:H310_11317"/>
<reference evidence="2 3" key="1">
    <citation type="submission" date="2018-08" db="EMBL/GenBank/DDBJ databases">
        <title>Aphanomyces genome sequencing and annotation.</title>
        <authorList>
            <person name="Minardi D."/>
            <person name="Oidtmann B."/>
            <person name="Van Der Giezen M."/>
            <person name="Studholme D.J."/>
        </authorList>
    </citation>
    <scope>NUCLEOTIDE SEQUENCE [LARGE SCALE GENOMIC DNA]</scope>
    <source>
        <strain evidence="2 3">NJM0002</strain>
    </source>
</reference>
<name>A0A3R6YXM2_9STRA</name>
<sequence length="505" mass="57479">MTVPFVPVVPSTLDIVAIPDAIVLSPDQIRDVSIAVQAILLAGVIVVAIIGRIVSIVRTRRAVEDSIRHVYRLVDVAAVRQAIAESTNAEFHAAASLHLRLMEFLRVANDLAAETYYKEFDHARWMIVNRVTKEEDPTNVAGLLEHMATVVTKGEALVATLAAQDVPVPKDRKRAIESHLETLRARKSHMAKLHVTIRSKIEAAIEASKHRNGMQLDDWKRLKDLWISLGLSEVEVNEPDGWYQRNLRNLELQQATLFELYKLKQRAESSIVVVSSSKSMEPSVLDQMSDLLKKAKREEWDQDEFYQLELFVQTRADHHIEQQAMVLAPLPASPLPRSLENDVEERTDPGYKRGMNLHDVLQMQMAQTRALQDNALAFHKLNTDRIMLHAKRERDEAKYQRKLQDATAKLERKLTAKRLKQAEKDAKETAAANAKFLALRVHEEWALVRHVLVLNMVVVILVMALVFWDAVTSREWLSSTCDVRQSYWTPTHLSVYVVDLVRCST</sequence>
<dbReference type="Proteomes" id="UP000285060">
    <property type="component" value="Unassembled WGS sequence"/>
</dbReference>
<keyword evidence="1" id="KW-0812">Transmembrane</keyword>
<accession>A0A3R6YXM2</accession>
<evidence type="ECO:0000313" key="2">
    <source>
        <dbReference type="EMBL" id="RHY28671.1"/>
    </source>
</evidence>
<protein>
    <submittedName>
        <fullName evidence="2">Uncharacterized protein</fullName>
    </submittedName>
</protein>
<keyword evidence="1" id="KW-0472">Membrane</keyword>
<dbReference type="AlphaFoldDB" id="A0A3R6YXM2"/>
<gene>
    <name evidence="2" type="ORF">DYB32_005781</name>
</gene>
<dbReference type="EMBL" id="QUSY01000547">
    <property type="protein sequence ID" value="RHY28671.1"/>
    <property type="molecule type" value="Genomic_DNA"/>
</dbReference>
<feature type="transmembrane region" description="Helical" evidence="1">
    <location>
        <begin position="34"/>
        <end position="54"/>
    </location>
</feature>
<keyword evidence="1" id="KW-1133">Transmembrane helix</keyword>
<evidence type="ECO:0000256" key="1">
    <source>
        <dbReference type="SAM" id="Phobius"/>
    </source>
</evidence>
<comment type="caution">
    <text evidence="2">The sequence shown here is derived from an EMBL/GenBank/DDBJ whole genome shotgun (WGS) entry which is preliminary data.</text>
</comment>
<proteinExistence type="predicted"/>
<feature type="transmembrane region" description="Helical" evidence="1">
    <location>
        <begin position="447"/>
        <end position="468"/>
    </location>
</feature>
<evidence type="ECO:0000313" key="3">
    <source>
        <dbReference type="Proteomes" id="UP000285060"/>
    </source>
</evidence>
<organism evidence="2 3">
    <name type="scientific">Aphanomyces invadans</name>
    <dbReference type="NCBI Taxonomy" id="157072"/>
    <lineage>
        <taxon>Eukaryota</taxon>
        <taxon>Sar</taxon>
        <taxon>Stramenopiles</taxon>
        <taxon>Oomycota</taxon>
        <taxon>Saprolegniomycetes</taxon>
        <taxon>Saprolegniales</taxon>
        <taxon>Verrucalvaceae</taxon>
        <taxon>Aphanomyces</taxon>
    </lineage>
</organism>
<keyword evidence="3" id="KW-1185">Reference proteome</keyword>